<dbReference type="OrthoDB" id="3750487at2759"/>
<evidence type="ECO:0000313" key="2">
    <source>
        <dbReference type="Proteomes" id="UP000799302"/>
    </source>
</evidence>
<evidence type="ECO:0000313" key="1">
    <source>
        <dbReference type="EMBL" id="KAF2672785.1"/>
    </source>
</evidence>
<dbReference type="AlphaFoldDB" id="A0A6A6UKI4"/>
<dbReference type="Proteomes" id="UP000799302">
    <property type="component" value="Unassembled WGS sequence"/>
</dbReference>
<name>A0A6A6UKI4_9PEZI</name>
<sequence>MPLSQSTCMNPSDTMMAHTGLTYSKTSASSGGHNLHTLPGDVLHEILLLCPTLRSLYHLVETHPAIYRAFDARRRLILRTVFDKETRGRVGRRIVDALLARTAVEKAVDAVALREALYRLYEPFWPTRLRCKLAMVLLHSYRAANMKDEALAFAKSLAPTVLSCKSPMSEARLLARALVQTYEGADLAHDALQFQESFLHLIKPQSPEHNTWAKDLVARYQTIKGPEQACQLQGTFWELYQTTLGPGNDITLSWARLIVSERQSAGQNQQAVAFHQQVRRSLDPASAQYVAWSRQQIKMLQKLEQDDKAILVTEDVWRHLQPESPGYRAWTAQLSDQYEAAGRSEDAIAVCQTAWTTTKAFLDGLPNDKARKYRARGAALLLAKAYRRNNQAEDANSIEAISESYCSS</sequence>
<reference evidence="1" key="1">
    <citation type="journal article" date="2020" name="Stud. Mycol.">
        <title>101 Dothideomycetes genomes: a test case for predicting lifestyles and emergence of pathogens.</title>
        <authorList>
            <person name="Haridas S."/>
            <person name="Albert R."/>
            <person name="Binder M."/>
            <person name="Bloem J."/>
            <person name="Labutti K."/>
            <person name="Salamov A."/>
            <person name="Andreopoulos B."/>
            <person name="Baker S."/>
            <person name="Barry K."/>
            <person name="Bills G."/>
            <person name="Bluhm B."/>
            <person name="Cannon C."/>
            <person name="Castanera R."/>
            <person name="Culley D."/>
            <person name="Daum C."/>
            <person name="Ezra D."/>
            <person name="Gonzalez J."/>
            <person name="Henrissat B."/>
            <person name="Kuo A."/>
            <person name="Liang C."/>
            <person name="Lipzen A."/>
            <person name="Lutzoni F."/>
            <person name="Magnuson J."/>
            <person name="Mondo S."/>
            <person name="Nolan M."/>
            <person name="Ohm R."/>
            <person name="Pangilinan J."/>
            <person name="Park H.-J."/>
            <person name="Ramirez L."/>
            <person name="Alfaro M."/>
            <person name="Sun H."/>
            <person name="Tritt A."/>
            <person name="Yoshinaga Y."/>
            <person name="Zwiers L.-H."/>
            <person name="Turgeon B."/>
            <person name="Goodwin S."/>
            <person name="Spatafora J."/>
            <person name="Crous P."/>
            <person name="Grigoriev I."/>
        </authorList>
    </citation>
    <scope>NUCLEOTIDE SEQUENCE</scope>
    <source>
        <strain evidence="1">CBS 115976</strain>
    </source>
</reference>
<dbReference type="EMBL" id="MU004231">
    <property type="protein sequence ID" value="KAF2672785.1"/>
    <property type="molecule type" value="Genomic_DNA"/>
</dbReference>
<protein>
    <submittedName>
        <fullName evidence="1">Uncharacterized protein</fullName>
    </submittedName>
</protein>
<dbReference type="InterPro" id="IPR011990">
    <property type="entry name" value="TPR-like_helical_dom_sf"/>
</dbReference>
<organism evidence="1 2">
    <name type="scientific">Microthyrium microscopicum</name>
    <dbReference type="NCBI Taxonomy" id="703497"/>
    <lineage>
        <taxon>Eukaryota</taxon>
        <taxon>Fungi</taxon>
        <taxon>Dikarya</taxon>
        <taxon>Ascomycota</taxon>
        <taxon>Pezizomycotina</taxon>
        <taxon>Dothideomycetes</taxon>
        <taxon>Dothideomycetes incertae sedis</taxon>
        <taxon>Microthyriales</taxon>
        <taxon>Microthyriaceae</taxon>
        <taxon>Microthyrium</taxon>
    </lineage>
</organism>
<accession>A0A6A6UKI4</accession>
<gene>
    <name evidence="1" type="ORF">BT63DRAFT_136499</name>
</gene>
<proteinExistence type="predicted"/>
<keyword evidence="2" id="KW-1185">Reference proteome</keyword>
<dbReference type="Gene3D" id="1.25.40.10">
    <property type="entry name" value="Tetratricopeptide repeat domain"/>
    <property type="match status" value="1"/>
</dbReference>